<evidence type="ECO:0000259" key="4">
    <source>
        <dbReference type="Pfam" id="PF00501"/>
    </source>
</evidence>
<dbReference type="PANTHER" id="PTHR43201">
    <property type="entry name" value="ACYL-COA SYNTHETASE"/>
    <property type="match status" value="1"/>
</dbReference>
<feature type="compositionally biased region" description="Polar residues" evidence="3">
    <location>
        <begin position="146"/>
        <end position="160"/>
    </location>
</feature>
<dbReference type="Gene3D" id="3.30.300.30">
    <property type="match status" value="1"/>
</dbReference>
<feature type="region of interest" description="Disordered" evidence="3">
    <location>
        <begin position="508"/>
        <end position="527"/>
    </location>
</feature>
<dbReference type="GO" id="GO:0031956">
    <property type="term" value="F:medium-chain fatty acid-CoA ligase activity"/>
    <property type="evidence" value="ECO:0007669"/>
    <property type="project" value="TreeGrafter"/>
</dbReference>
<sequence>MRWSRVGQTPPQGGTIVRLGSIGLRAAAEPESIALVDDIRSLDWSELAAEVETTAAAFEDLVDSPERRIGVLGENRVETMIAHVAGILTGIGTVALSRQLTDTELIDQLTDARAAGVVSGPSSAAAATGAATALDIPVIVHGIEPTGSQQPWPASVSTRSAAGEHASDRAPHPPLVYTSGTTGRARGTEVRWLPRTFATAADYADALSAKQSFPEGPHLVVGPLQHNGPLTSLRHLVSGRPVIVGGKFDPEHVLELIQRHRVTSSVMVPTHFRRLLDLPPETRERYDMSSLVSVAHTGSACPPDVKRSMIEWWGPVLTESYGGSEIGTVCRINSTEWLEHPGSVGRAIPPFEAVVLDEDGTALPAGEVGVLGFRTPPEYDVEFHEDPEKTAKAHLAPGVATLGDVGYVDDDGFVYVTDRISDMVISGGVNLYPAEIERVLQQHPDVAEVAVIGVPHPDLGESLLALVVPSGDTETDETELISFMKESLAGYKVPRAFRQITELPRNAMGKVDKRSLRNRHTEEMTAR</sequence>
<dbReference type="InterPro" id="IPR045851">
    <property type="entry name" value="AMP-bd_C_sf"/>
</dbReference>
<dbReference type="InterPro" id="IPR042099">
    <property type="entry name" value="ANL_N_sf"/>
</dbReference>
<dbReference type="PANTHER" id="PTHR43201:SF5">
    <property type="entry name" value="MEDIUM-CHAIN ACYL-COA LIGASE ACSF2, MITOCHONDRIAL"/>
    <property type="match status" value="1"/>
</dbReference>
<gene>
    <name evidence="6" type="ORF">GIY30_01290</name>
</gene>
<dbReference type="FunFam" id="3.30.300.30:FF:000008">
    <property type="entry name" value="2,3-dihydroxybenzoate-AMP ligase"/>
    <property type="match status" value="1"/>
</dbReference>
<dbReference type="InterPro" id="IPR020845">
    <property type="entry name" value="AMP-binding_CS"/>
</dbReference>
<evidence type="ECO:0000256" key="1">
    <source>
        <dbReference type="ARBA" id="ARBA00006432"/>
    </source>
</evidence>
<dbReference type="Proteomes" id="UP000475545">
    <property type="component" value="Unassembled WGS sequence"/>
</dbReference>
<dbReference type="SUPFAM" id="SSF56801">
    <property type="entry name" value="Acetyl-CoA synthetase-like"/>
    <property type="match status" value="1"/>
</dbReference>
<accession>A0A6L7GL75</accession>
<feature type="region of interest" description="Disordered" evidence="3">
    <location>
        <begin position="145"/>
        <end position="181"/>
    </location>
</feature>
<evidence type="ECO:0000256" key="2">
    <source>
        <dbReference type="ARBA" id="ARBA00022598"/>
    </source>
</evidence>
<dbReference type="GO" id="GO:0006631">
    <property type="term" value="P:fatty acid metabolic process"/>
    <property type="evidence" value="ECO:0007669"/>
    <property type="project" value="TreeGrafter"/>
</dbReference>
<name>A0A6L7GL75_9ACTN</name>
<dbReference type="AlphaFoldDB" id="A0A6L7GL75"/>
<proteinExistence type="inferred from homology"/>
<feature type="domain" description="AMP-binding enzyme C-terminal" evidence="5">
    <location>
        <begin position="435"/>
        <end position="510"/>
    </location>
</feature>
<keyword evidence="7" id="KW-1185">Reference proteome</keyword>
<feature type="domain" description="AMP-dependent synthetase/ligase" evidence="4">
    <location>
        <begin position="25"/>
        <end position="376"/>
    </location>
</feature>
<dbReference type="InterPro" id="IPR000873">
    <property type="entry name" value="AMP-dep_synth/lig_dom"/>
</dbReference>
<evidence type="ECO:0000313" key="6">
    <source>
        <dbReference type="EMBL" id="MXP20001.1"/>
    </source>
</evidence>
<feature type="compositionally biased region" description="Basic and acidic residues" evidence="3">
    <location>
        <begin position="510"/>
        <end position="527"/>
    </location>
</feature>
<protein>
    <submittedName>
        <fullName evidence="6">AMP-binding protein</fullName>
    </submittedName>
</protein>
<evidence type="ECO:0000256" key="3">
    <source>
        <dbReference type="SAM" id="MobiDB-lite"/>
    </source>
</evidence>
<dbReference type="PROSITE" id="PS00455">
    <property type="entry name" value="AMP_BINDING"/>
    <property type="match status" value="1"/>
</dbReference>
<dbReference type="Gene3D" id="3.40.50.12780">
    <property type="entry name" value="N-terminal domain of ligase-like"/>
    <property type="match status" value="1"/>
</dbReference>
<dbReference type="Pfam" id="PF00501">
    <property type="entry name" value="AMP-binding"/>
    <property type="match status" value="1"/>
</dbReference>
<dbReference type="Pfam" id="PF13193">
    <property type="entry name" value="AMP-binding_C"/>
    <property type="match status" value="1"/>
</dbReference>
<reference evidence="6 7" key="1">
    <citation type="submission" date="2019-11" db="EMBL/GenBank/DDBJ databases">
        <title>Gordonia sp. nov., a novel actinobacterium isolated from mangrove soil in Hainan.</title>
        <authorList>
            <person name="Huang X."/>
            <person name="Xie Y."/>
            <person name="Chu X."/>
            <person name="Xiao K."/>
        </authorList>
    </citation>
    <scope>NUCLEOTIDE SEQUENCE [LARGE SCALE GENOMIC DNA]</scope>
    <source>
        <strain evidence="6 7">HNM0687</strain>
    </source>
</reference>
<dbReference type="EMBL" id="WMBR01000001">
    <property type="protein sequence ID" value="MXP20001.1"/>
    <property type="molecule type" value="Genomic_DNA"/>
</dbReference>
<organism evidence="6 7">
    <name type="scientific">Gordonia mangrovi</name>
    <dbReference type="NCBI Taxonomy" id="2665643"/>
    <lineage>
        <taxon>Bacteria</taxon>
        <taxon>Bacillati</taxon>
        <taxon>Actinomycetota</taxon>
        <taxon>Actinomycetes</taxon>
        <taxon>Mycobacteriales</taxon>
        <taxon>Gordoniaceae</taxon>
        <taxon>Gordonia</taxon>
    </lineage>
</organism>
<keyword evidence="2" id="KW-0436">Ligase</keyword>
<evidence type="ECO:0000259" key="5">
    <source>
        <dbReference type="Pfam" id="PF13193"/>
    </source>
</evidence>
<comment type="similarity">
    <text evidence="1">Belongs to the ATP-dependent AMP-binding enzyme family.</text>
</comment>
<comment type="caution">
    <text evidence="6">The sequence shown here is derived from an EMBL/GenBank/DDBJ whole genome shotgun (WGS) entry which is preliminary data.</text>
</comment>
<dbReference type="InterPro" id="IPR025110">
    <property type="entry name" value="AMP-bd_C"/>
</dbReference>
<evidence type="ECO:0000313" key="7">
    <source>
        <dbReference type="Proteomes" id="UP000475545"/>
    </source>
</evidence>